<reference evidence="13" key="1">
    <citation type="journal article" date="2002" name="Science">
        <title>The draft genome of Ciona intestinalis: insights into chordate and vertebrate origins.</title>
        <authorList>
            <person name="Dehal P."/>
            <person name="Satou Y."/>
            <person name="Campbell R.K."/>
            <person name="Chapman J."/>
            <person name="Degnan B."/>
            <person name="De Tomaso A."/>
            <person name="Davidson B."/>
            <person name="Di Gregorio A."/>
            <person name="Gelpke M."/>
            <person name="Goodstein D.M."/>
            <person name="Harafuji N."/>
            <person name="Hastings K.E."/>
            <person name="Ho I."/>
            <person name="Hotta K."/>
            <person name="Huang W."/>
            <person name="Kawashima T."/>
            <person name="Lemaire P."/>
            <person name="Martinez D."/>
            <person name="Meinertzhagen I.A."/>
            <person name="Necula S."/>
            <person name="Nonaka M."/>
            <person name="Putnam N."/>
            <person name="Rash S."/>
            <person name="Saiga H."/>
            <person name="Satake M."/>
            <person name="Terry A."/>
            <person name="Yamada L."/>
            <person name="Wang H.G."/>
            <person name="Awazu S."/>
            <person name="Azumi K."/>
            <person name="Boore J."/>
            <person name="Branno M."/>
            <person name="Chin-Bow S."/>
            <person name="DeSantis R."/>
            <person name="Doyle S."/>
            <person name="Francino P."/>
            <person name="Keys D.N."/>
            <person name="Haga S."/>
            <person name="Hayashi H."/>
            <person name="Hino K."/>
            <person name="Imai K.S."/>
            <person name="Inaba K."/>
            <person name="Kano S."/>
            <person name="Kobayashi K."/>
            <person name="Kobayashi M."/>
            <person name="Lee B.I."/>
            <person name="Makabe K.W."/>
            <person name="Manohar C."/>
            <person name="Matassi G."/>
            <person name="Medina M."/>
            <person name="Mochizuki Y."/>
            <person name="Mount S."/>
            <person name="Morishita T."/>
            <person name="Miura S."/>
            <person name="Nakayama A."/>
            <person name="Nishizaka S."/>
            <person name="Nomoto H."/>
            <person name="Ohta F."/>
            <person name="Oishi K."/>
            <person name="Rigoutsos I."/>
            <person name="Sano M."/>
            <person name="Sasaki A."/>
            <person name="Sasakura Y."/>
            <person name="Shoguchi E."/>
            <person name="Shin-i T."/>
            <person name="Spagnuolo A."/>
            <person name="Stainier D."/>
            <person name="Suzuki M.M."/>
            <person name="Tassy O."/>
            <person name="Takatori N."/>
            <person name="Tokuoka M."/>
            <person name="Yagi K."/>
            <person name="Yoshizaki F."/>
            <person name="Wada S."/>
            <person name="Zhang C."/>
            <person name="Hyatt P.D."/>
            <person name="Larimer F."/>
            <person name="Detter C."/>
            <person name="Doggett N."/>
            <person name="Glavina T."/>
            <person name="Hawkins T."/>
            <person name="Richardson P."/>
            <person name="Lucas S."/>
            <person name="Kohara Y."/>
            <person name="Levine M."/>
            <person name="Satoh N."/>
            <person name="Rokhsar D.S."/>
        </authorList>
    </citation>
    <scope>NUCLEOTIDE SEQUENCE [LARGE SCALE GENOMIC DNA]</scope>
</reference>
<evidence type="ECO:0000256" key="2">
    <source>
        <dbReference type="ARBA" id="ARBA00006339"/>
    </source>
</evidence>
<dbReference type="GeneTree" id="ENSGT00940000162640"/>
<name>F6QH11_CIOIN</name>
<evidence type="ECO:0000256" key="8">
    <source>
        <dbReference type="ARBA" id="ARBA00023180"/>
    </source>
</evidence>
<dbReference type="GO" id="GO:0008146">
    <property type="term" value="F:sulfotransferase activity"/>
    <property type="evidence" value="ECO:0000318"/>
    <property type="project" value="GO_Central"/>
</dbReference>
<keyword evidence="13" id="KW-1185">Reference proteome</keyword>
<accession>F6QH11</accession>
<keyword evidence="4" id="KW-0812">Transmembrane</keyword>
<keyword evidence="7" id="KW-0472">Membrane</keyword>
<dbReference type="InterPro" id="IPR018011">
    <property type="entry name" value="Carb_sulfotrans_8-10"/>
</dbReference>
<evidence type="ECO:0000313" key="13">
    <source>
        <dbReference type="Proteomes" id="UP000008144"/>
    </source>
</evidence>
<evidence type="ECO:0000256" key="11">
    <source>
        <dbReference type="SAM" id="SignalP"/>
    </source>
</evidence>
<dbReference type="InParanoid" id="F6QH11"/>
<dbReference type="Proteomes" id="UP000008144">
    <property type="component" value="Chromosome 9"/>
</dbReference>
<dbReference type="OMA" id="KNHATEN"/>
<dbReference type="AlphaFoldDB" id="F6QH11"/>
<evidence type="ECO:0000256" key="9">
    <source>
        <dbReference type="RuleBase" id="RU364020"/>
    </source>
</evidence>
<dbReference type="Pfam" id="PF03567">
    <property type="entry name" value="Sulfotransfer_2"/>
    <property type="match status" value="1"/>
</dbReference>
<proteinExistence type="inferred from homology"/>
<reference evidence="12" key="4">
    <citation type="submission" date="2025-09" db="UniProtKB">
        <authorList>
            <consortium name="Ensembl"/>
        </authorList>
    </citation>
    <scope>IDENTIFICATION</scope>
</reference>
<comment type="similarity">
    <text evidence="2 9">Belongs to the sulfotransferase 2 family.</text>
</comment>
<dbReference type="Ensembl" id="ENSCINT00000020176.3">
    <property type="protein sequence ID" value="ENSCINP00000020176.3"/>
    <property type="gene ID" value="ENSCING00000010056.3"/>
</dbReference>
<dbReference type="GO" id="GO:0016051">
    <property type="term" value="P:carbohydrate biosynthetic process"/>
    <property type="evidence" value="ECO:0007669"/>
    <property type="project" value="InterPro"/>
</dbReference>
<dbReference type="EMBL" id="EAAA01002959">
    <property type="status" value="NOT_ANNOTATED_CDS"/>
    <property type="molecule type" value="Genomic_DNA"/>
</dbReference>
<dbReference type="InterPro" id="IPR005331">
    <property type="entry name" value="Sulfotransferase"/>
</dbReference>
<comment type="subcellular location">
    <subcellularLocation>
        <location evidence="1 9">Golgi apparatus membrane</location>
        <topology evidence="1 9">Single-pass type II membrane protein</topology>
    </subcellularLocation>
</comment>
<dbReference type="GO" id="GO:0000139">
    <property type="term" value="C:Golgi membrane"/>
    <property type="evidence" value="ECO:0007669"/>
    <property type="project" value="UniProtKB-SubCell"/>
</dbReference>
<dbReference type="HOGENOM" id="CLU_043398_0_1_1"/>
<evidence type="ECO:0000256" key="3">
    <source>
        <dbReference type="ARBA" id="ARBA00022679"/>
    </source>
</evidence>
<dbReference type="STRING" id="7719.ENSCINP00000020176"/>
<keyword evidence="11" id="KW-0732">Signal</keyword>
<feature type="chain" id="PRO_5003344840" description="Carbohydrate sulfotransferase" evidence="11">
    <location>
        <begin position="21"/>
        <end position="341"/>
    </location>
</feature>
<keyword evidence="9" id="KW-0119">Carbohydrate metabolism</keyword>
<feature type="signal peptide" evidence="11">
    <location>
        <begin position="1"/>
        <end position="20"/>
    </location>
</feature>
<dbReference type="PANTHER" id="PTHR12137:SF33">
    <property type="entry name" value="CARBOHYDRATE SULFOTRANSFERASE 14"/>
    <property type="match status" value="1"/>
</dbReference>
<organism evidence="12 13">
    <name type="scientific">Ciona intestinalis</name>
    <name type="common">Transparent sea squirt</name>
    <name type="synonym">Ascidia intestinalis</name>
    <dbReference type="NCBI Taxonomy" id="7719"/>
    <lineage>
        <taxon>Eukaryota</taxon>
        <taxon>Metazoa</taxon>
        <taxon>Chordata</taxon>
        <taxon>Tunicata</taxon>
        <taxon>Ascidiacea</taxon>
        <taxon>Phlebobranchia</taxon>
        <taxon>Cionidae</taxon>
        <taxon>Ciona</taxon>
    </lineage>
</organism>
<dbReference type="EC" id="2.8.2.-" evidence="9"/>
<keyword evidence="10" id="KW-0175">Coiled coil</keyword>
<keyword evidence="9" id="KW-0735">Signal-anchor</keyword>
<evidence type="ECO:0000256" key="4">
    <source>
        <dbReference type="ARBA" id="ARBA00022692"/>
    </source>
</evidence>
<evidence type="ECO:0000256" key="10">
    <source>
        <dbReference type="SAM" id="Coils"/>
    </source>
</evidence>
<keyword evidence="8 9" id="KW-0325">Glycoprotein</keyword>
<keyword evidence="3 9" id="KW-0808">Transferase</keyword>
<keyword evidence="6 9" id="KW-0333">Golgi apparatus</keyword>
<protein>
    <recommendedName>
        <fullName evidence="9">Carbohydrate sulfotransferase</fullName>
        <ecNumber evidence="9">2.8.2.-</ecNumber>
    </recommendedName>
</protein>
<keyword evidence="5" id="KW-1133">Transmembrane helix</keyword>
<dbReference type="PANTHER" id="PTHR12137">
    <property type="entry name" value="CARBOHYDRATE SULFOTRANSFERASE"/>
    <property type="match status" value="1"/>
</dbReference>
<evidence type="ECO:0000256" key="7">
    <source>
        <dbReference type="ARBA" id="ARBA00023136"/>
    </source>
</evidence>
<evidence type="ECO:0000256" key="5">
    <source>
        <dbReference type="ARBA" id="ARBA00022989"/>
    </source>
</evidence>
<reference evidence="12" key="2">
    <citation type="journal article" date="2008" name="Genome Biol.">
        <title>Improved genome assembly and evidence-based global gene model set for the chordate Ciona intestinalis: new insight into intron and operon populations.</title>
        <authorList>
            <person name="Satou Y."/>
            <person name="Mineta K."/>
            <person name="Ogasawara M."/>
            <person name="Sasakura Y."/>
            <person name="Shoguchi E."/>
            <person name="Ueno K."/>
            <person name="Yamada L."/>
            <person name="Matsumoto J."/>
            <person name="Wasserscheid J."/>
            <person name="Dewar K."/>
            <person name="Wiley G.B."/>
            <person name="Macmil S.L."/>
            <person name="Roe B.A."/>
            <person name="Zeller R.W."/>
            <person name="Hastings K.E."/>
            <person name="Lemaire P."/>
            <person name="Lindquist E."/>
            <person name="Endo T."/>
            <person name="Hotta K."/>
            <person name="Inaba K."/>
        </authorList>
    </citation>
    <scope>NUCLEOTIDE SEQUENCE [LARGE SCALE GENOMIC DNA]</scope>
    <source>
        <strain evidence="12">wild type</strain>
    </source>
</reference>
<reference evidence="12" key="3">
    <citation type="submission" date="2025-08" db="UniProtKB">
        <authorList>
            <consortium name="Ensembl"/>
        </authorList>
    </citation>
    <scope>IDENTIFICATION</scope>
</reference>
<sequence length="341" mass="39911">MLLSLLVINVVYINYHVFVAQKTKGPTLETIKANVESIKIENTKWLPEAPLSRYPGHGANKSQTLKERLEKRIRHLRDECKIVRNNKPLNFDKLGAFQYPWMYVNHEHKVVYCQIPKVGTSNWLKIFAVLESKMNKTSDLGSNKIHDVALPMVSYLNRTARDYAMKHYTKFLVAREPFDRALSAYRDKFIPKEGYGRPMFAKLGKALIDRYRNDSKNPTRSEPFPSFPEYVKYLTDPKNSEVPTHYSEPRHWQPQTDLCYPCNINYDYILRIENIEEESDFILRKVGAPSGVRYPDQKTKTSEEIKKDMMRVHYSQVPPADVNALFHYYGLDYQLFGYDPP</sequence>
<evidence type="ECO:0000313" key="12">
    <source>
        <dbReference type="Ensembl" id="ENSCINP00000020176.3"/>
    </source>
</evidence>
<evidence type="ECO:0000256" key="1">
    <source>
        <dbReference type="ARBA" id="ARBA00004323"/>
    </source>
</evidence>
<evidence type="ECO:0000256" key="6">
    <source>
        <dbReference type="ARBA" id="ARBA00023034"/>
    </source>
</evidence>
<feature type="coiled-coil region" evidence="10">
    <location>
        <begin position="59"/>
        <end position="86"/>
    </location>
</feature>